<dbReference type="FunCoup" id="F4X074">
    <property type="interactions" value="91"/>
</dbReference>
<dbReference type="Pfam" id="PF01593">
    <property type="entry name" value="Amino_oxidase"/>
    <property type="match status" value="2"/>
</dbReference>
<accession>F4X074</accession>
<dbReference type="SUPFAM" id="SSF54373">
    <property type="entry name" value="FAD-linked reductases, C-terminal domain"/>
    <property type="match status" value="1"/>
</dbReference>
<name>F4X074_ACREC</name>
<dbReference type="GO" id="GO:0046592">
    <property type="term" value="F:polyamine oxidase activity"/>
    <property type="evidence" value="ECO:0007669"/>
    <property type="project" value="TreeGrafter"/>
</dbReference>
<evidence type="ECO:0000259" key="1">
    <source>
        <dbReference type="Pfam" id="PF01593"/>
    </source>
</evidence>
<gene>
    <name evidence="2" type="ORF">G5I_11681</name>
</gene>
<feature type="domain" description="Amine oxidase" evidence="1">
    <location>
        <begin position="15"/>
        <end position="471"/>
    </location>
</feature>
<proteinExistence type="predicted"/>
<dbReference type="PANTHER" id="PTHR10742">
    <property type="entry name" value="FLAVIN MONOAMINE OXIDASE"/>
    <property type="match status" value="1"/>
</dbReference>
<sequence>MPKETKIVIVGAGAAGIAAASRLLQRGINNFVILEASDRIGGRIYTKDFGENVVDLGAQWVHGESGNVVFELASKHDLLGSFAVLYDPNKHEFVTINGEVMPNDESSKALMIYHDNSDKVKQEEFKEERGSFGDFFIREYYKAFDTNPFTNRARVAEYLSWIEKMENSIQCSDTWFDISAKRLTEYRECEGDLVLDWKNYGYKTIFDLLLQKIPNPEERLPVMEKIEFEKVVATINYSSGENAMITTKDGCEYFASHVIFTGSLGVLKEKHSSMFVPPLSQKKQRAIEGLNIGTANKIFLEFPHRWWPEDKVSFNFIWPEKDKKEFLQTHGQNSEWLCDVFSFFIVAHQPNLLCAWITGKNARHMETLSDTDVFDGLYLLLKKSFGKRCNIVKPIRILRSKWYTNEHFRGSYSFLSMLSEHMNVTPRDLAEPIMTGIKPVILFAGEATHDHYYSTVHGAVETGFREADRLIDFKSLIKLNEKEGYVGGPEHLLFKSGYSSLTNLIVDNLDKRKIRLSTPVEVIHWRNFIDSPNDSPVIVKTFNGTEILADAVIVTCSLGYLKSNYQNMFQPLLPNRLSIAIEDLGFGTINKIFLDFGEPWWQRGVNGFQLLWRRDADHSSLPEWTKYVTGFDVLPIHAATLIVWVGGRGAYIVEELPEETIAEDCMNLLMRYVRYRDIPPVRRCVRTKWNENRYVRGGYSHITKSCEEDDVSPKILAEPVWATMQIDMKRKKVRLYRVYVTFYLTLKKNLKLEIL</sequence>
<dbReference type="InParanoid" id="F4X074"/>
<protein>
    <submittedName>
        <fullName evidence="2">Peroxisomal N(1)-acetyl-spermine/spermidine oxidase</fullName>
    </submittedName>
</protein>
<dbReference type="EMBL" id="GL888493">
    <property type="protein sequence ID" value="EGI60139.1"/>
    <property type="molecule type" value="Genomic_DNA"/>
</dbReference>
<dbReference type="STRING" id="103372.F4X074"/>
<keyword evidence="3" id="KW-1185">Reference proteome</keyword>
<dbReference type="OrthoDB" id="5046242at2759"/>
<evidence type="ECO:0000313" key="2">
    <source>
        <dbReference type="EMBL" id="EGI60139.1"/>
    </source>
</evidence>
<dbReference type="InterPro" id="IPR036188">
    <property type="entry name" value="FAD/NAD-bd_sf"/>
</dbReference>
<organism evidence="3">
    <name type="scientific">Acromyrmex echinatior</name>
    <name type="common">Panamanian leafcutter ant</name>
    <name type="synonym">Acromyrmex octospinosus echinatior</name>
    <dbReference type="NCBI Taxonomy" id="103372"/>
    <lineage>
        <taxon>Eukaryota</taxon>
        <taxon>Metazoa</taxon>
        <taxon>Ecdysozoa</taxon>
        <taxon>Arthropoda</taxon>
        <taxon>Hexapoda</taxon>
        <taxon>Insecta</taxon>
        <taxon>Pterygota</taxon>
        <taxon>Neoptera</taxon>
        <taxon>Endopterygota</taxon>
        <taxon>Hymenoptera</taxon>
        <taxon>Apocrita</taxon>
        <taxon>Aculeata</taxon>
        <taxon>Formicoidea</taxon>
        <taxon>Formicidae</taxon>
        <taxon>Myrmicinae</taxon>
        <taxon>Acromyrmex</taxon>
    </lineage>
</organism>
<dbReference type="InterPro" id="IPR002937">
    <property type="entry name" value="Amino_oxidase"/>
</dbReference>
<dbReference type="Gene3D" id="3.90.660.10">
    <property type="match status" value="2"/>
</dbReference>
<evidence type="ECO:0000313" key="3">
    <source>
        <dbReference type="Proteomes" id="UP000007755"/>
    </source>
</evidence>
<dbReference type="AlphaFoldDB" id="F4X074"/>
<dbReference type="eggNOG" id="KOG0685">
    <property type="taxonomic scope" value="Eukaryota"/>
</dbReference>
<dbReference type="PANTHER" id="PTHR10742:SF398">
    <property type="entry name" value="AMINE OXIDASE DOMAIN-CONTAINING PROTEIN-RELATED"/>
    <property type="match status" value="1"/>
</dbReference>
<feature type="domain" description="Amine oxidase" evidence="1">
    <location>
        <begin position="490"/>
        <end position="702"/>
    </location>
</feature>
<dbReference type="Proteomes" id="UP000007755">
    <property type="component" value="Unassembled WGS sequence"/>
</dbReference>
<reference evidence="2" key="1">
    <citation type="submission" date="2011-02" db="EMBL/GenBank/DDBJ databases">
        <title>The genome of the leaf-cutting ant Acromyrmex echinatior suggests key adaptations to social evolution and fungus farming.</title>
        <authorList>
            <person name="Nygaard S."/>
            <person name="Zhang G."/>
        </authorList>
    </citation>
    <scope>NUCLEOTIDE SEQUENCE</scope>
</reference>
<dbReference type="Gene3D" id="3.50.50.60">
    <property type="entry name" value="FAD/NAD(P)-binding domain"/>
    <property type="match status" value="1"/>
</dbReference>
<dbReference type="SUPFAM" id="SSF51905">
    <property type="entry name" value="FAD/NAD(P)-binding domain"/>
    <property type="match status" value="2"/>
</dbReference>
<dbReference type="InterPro" id="IPR050281">
    <property type="entry name" value="Flavin_monoamine_oxidase"/>
</dbReference>